<evidence type="ECO:0000256" key="2">
    <source>
        <dbReference type="HAMAP-Rule" id="MF_02036"/>
    </source>
</evidence>
<keyword evidence="4" id="KW-0808">Transferase</keyword>
<organism evidence="4 5">
    <name type="scientific">Tsukamurella pulmonis</name>
    <dbReference type="NCBI Taxonomy" id="47312"/>
    <lineage>
        <taxon>Bacteria</taxon>
        <taxon>Bacillati</taxon>
        <taxon>Actinomycetota</taxon>
        <taxon>Actinomycetes</taxon>
        <taxon>Mycobacteriales</taxon>
        <taxon>Tsukamurellaceae</taxon>
        <taxon>Tsukamurella</taxon>
    </lineage>
</organism>
<evidence type="ECO:0000313" key="5">
    <source>
        <dbReference type="Proteomes" id="UP000183053"/>
    </source>
</evidence>
<dbReference type="Proteomes" id="UP000183053">
    <property type="component" value="Unassembled WGS sequence"/>
</dbReference>
<evidence type="ECO:0000313" key="4">
    <source>
        <dbReference type="EMBL" id="SDQ08954.1"/>
    </source>
</evidence>
<comment type="pathway">
    <text evidence="2">Amino-acid biosynthesis; ergothioneine biosynthesis.</text>
</comment>
<keyword evidence="1 2" id="KW-0315">Glutamine amidotransferase</keyword>
<dbReference type="PANTHER" id="PTHR43187:SF2">
    <property type="entry name" value="GAMMA-GLUTAMYL-HERCYNYLCYSTEINE SULFOXIDE HYDROLASE"/>
    <property type="match status" value="1"/>
</dbReference>
<proteinExistence type="inferred from homology"/>
<dbReference type="OrthoDB" id="9804310at2"/>
<reference evidence="5" key="1">
    <citation type="submission" date="2016-10" db="EMBL/GenBank/DDBJ databases">
        <authorList>
            <person name="Varghese N."/>
            <person name="Submissions S."/>
        </authorList>
    </citation>
    <scope>NUCLEOTIDE SEQUENCE [LARGE SCALE GENOMIC DNA]</scope>
    <source>
        <strain evidence="5">DSM 44142</strain>
    </source>
</reference>
<evidence type="ECO:0000256" key="1">
    <source>
        <dbReference type="ARBA" id="ARBA00022962"/>
    </source>
</evidence>
<dbReference type="GO" id="GO:0016811">
    <property type="term" value="F:hydrolase activity, acting on carbon-nitrogen (but not peptide) bonds, in linear amides"/>
    <property type="evidence" value="ECO:0007669"/>
    <property type="project" value="UniProtKB-UniRule"/>
</dbReference>
<dbReference type="GO" id="GO:0016740">
    <property type="term" value="F:transferase activity"/>
    <property type="evidence" value="ECO:0007669"/>
    <property type="project" value="UniProtKB-KW"/>
</dbReference>
<evidence type="ECO:0000259" key="3">
    <source>
        <dbReference type="PROSITE" id="PS51278"/>
    </source>
</evidence>
<dbReference type="AlphaFoldDB" id="A0A1H0Y1B2"/>
<dbReference type="RefSeq" id="WP_068564717.1">
    <property type="nucleotide sequence ID" value="NZ_AP025457.1"/>
</dbReference>
<feature type="domain" description="Glutamine amidotransferase type-2" evidence="3">
    <location>
        <begin position="2"/>
        <end position="240"/>
    </location>
</feature>
<accession>A0A1H0Y1B2</accession>
<dbReference type="CDD" id="cd01908">
    <property type="entry name" value="YafJ"/>
    <property type="match status" value="1"/>
</dbReference>
<comment type="function">
    <text evidence="2">Catalyzes the hydrolysis of the gamma-glutamyl amide bond of hercynyl-gamma-L-glutamyl-L-cysteine sulfoxide to produce hercynylcysteine sulfoxide, a step in the biosynthesis pathway of ergothioneine.</text>
</comment>
<sequence length="240" mass="25358">MCRHLGYVGTPVPVHEPVTGGEHSLRQQAWAPREMRGGGTINADGFGVAWWTADGTASRYRNAAPVWTDPALDEVLAQITSSAVLGAVRSATAGMPNSREACAPFTDERFAFSHNGVLPEWGTVLSAVAPSDLEAVTDSAAIWAALRPRLATGDPGKALAELVGELAAARPDARLNLLLCDGRTLWATAFYHSLWVTHDGASVTLASEPTDARTRGGGWRAVPDHSLVVARPDSVTITSI</sequence>
<dbReference type="Gene3D" id="3.60.20.10">
    <property type="entry name" value="Glutamine Phosphoribosylpyrophosphate, subunit 1, domain 1"/>
    <property type="match status" value="1"/>
</dbReference>
<dbReference type="GO" id="GO:0052699">
    <property type="term" value="P:ergothioneine biosynthetic process"/>
    <property type="evidence" value="ECO:0007669"/>
    <property type="project" value="UniProtKB-UniRule"/>
</dbReference>
<gene>
    <name evidence="2" type="primary">egtC</name>
    <name evidence="4" type="ORF">SAMN04489765_0043</name>
</gene>
<dbReference type="HAMAP" id="MF_02036">
    <property type="entry name" value="EgtC"/>
    <property type="match status" value="1"/>
</dbReference>
<dbReference type="NCBIfam" id="TIGR03442">
    <property type="entry name" value="ergothioneine biosynthesis protein EgtC"/>
    <property type="match status" value="1"/>
</dbReference>
<dbReference type="SUPFAM" id="SSF56235">
    <property type="entry name" value="N-terminal nucleophile aminohydrolases (Ntn hydrolases)"/>
    <property type="match status" value="1"/>
</dbReference>
<keyword evidence="2" id="KW-0378">Hydrolase</keyword>
<dbReference type="Pfam" id="PF13230">
    <property type="entry name" value="GATase_4"/>
    <property type="match status" value="1"/>
</dbReference>
<comment type="catalytic activity">
    <reaction evidence="2">
        <text>gamma-L-glutamyl-hercynylcysteine S-oxide + H2O = S-(hercyn-2-yl)-L-cysteine S-oxide + L-glutamate</text>
        <dbReference type="Rhea" id="RHEA:42684"/>
        <dbReference type="ChEBI" id="CHEBI:15377"/>
        <dbReference type="ChEBI" id="CHEBI:29985"/>
        <dbReference type="ChEBI" id="CHEBI:82703"/>
        <dbReference type="ChEBI" id="CHEBI:82706"/>
        <dbReference type="EC" id="3.5.1.118"/>
    </reaction>
</comment>
<dbReference type="STRING" id="47312.SAMN04489765_0043"/>
<dbReference type="InterPro" id="IPR017808">
    <property type="entry name" value="EgtC"/>
</dbReference>
<dbReference type="EC" id="3.5.1.118" evidence="2"/>
<dbReference type="PROSITE" id="PS51278">
    <property type="entry name" value="GATASE_TYPE_2"/>
    <property type="match status" value="1"/>
</dbReference>
<name>A0A1H0Y1B2_9ACTN</name>
<dbReference type="PANTHER" id="PTHR43187">
    <property type="entry name" value="GLUTAMINE AMIDOTRANSFERASE DUG3-RELATED"/>
    <property type="match status" value="1"/>
</dbReference>
<dbReference type="InterPro" id="IPR032889">
    <property type="entry name" value="EgtC_Actinobacteria"/>
</dbReference>
<dbReference type="InterPro" id="IPR052373">
    <property type="entry name" value="Gamma-glu_amide_hydrolase"/>
</dbReference>
<dbReference type="InterPro" id="IPR017932">
    <property type="entry name" value="GATase_2_dom"/>
</dbReference>
<keyword evidence="5" id="KW-1185">Reference proteome</keyword>
<dbReference type="UniPathway" id="UPA01014"/>
<dbReference type="EMBL" id="FNLF01000001">
    <property type="protein sequence ID" value="SDQ08954.1"/>
    <property type="molecule type" value="Genomic_DNA"/>
</dbReference>
<protein>
    <recommendedName>
        <fullName evidence="2">Gamma-glutamyl-hercynylcysteine sulfoxide hydrolase</fullName>
        <ecNumber evidence="2">3.5.1.118</ecNumber>
    </recommendedName>
    <alternativeName>
        <fullName evidence="2">Gamma-glutamyl hercynylcysteine S-oxide hydrolase</fullName>
    </alternativeName>
</protein>
<dbReference type="InterPro" id="IPR026869">
    <property type="entry name" value="EgtC-like"/>
</dbReference>
<dbReference type="InterPro" id="IPR029055">
    <property type="entry name" value="Ntn_hydrolases_N"/>
</dbReference>